<feature type="non-terminal residue" evidence="1">
    <location>
        <position position="1"/>
    </location>
</feature>
<proteinExistence type="predicted"/>
<sequence length="57" mass="6675">NKSLKKCGKGVSKFFSEKNFFYTYYRSVNDYKSNIVTRTNLELYNVNKVNIGPFTHA</sequence>
<keyword evidence="2" id="KW-1185">Reference proteome</keyword>
<dbReference type="EMBL" id="CAJVPP010021202">
    <property type="protein sequence ID" value="CAG8742287.1"/>
    <property type="molecule type" value="Genomic_DNA"/>
</dbReference>
<dbReference type="AlphaFoldDB" id="A0A9N9ILG9"/>
<name>A0A9N9ILG9_FUNMO</name>
<organism evidence="1 2">
    <name type="scientific">Funneliformis mosseae</name>
    <name type="common">Endomycorrhizal fungus</name>
    <name type="synonym">Glomus mosseae</name>
    <dbReference type="NCBI Taxonomy" id="27381"/>
    <lineage>
        <taxon>Eukaryota</taxon>
        <taxon>Fungi</taxon>
        <taxon>Fungi incertae sedis</taxon>
        <taxon>Mucoromycota</taxon>
        <taxon>Glomeromycotina</taxon>
        <taxon>Glomeromycetes</taxon>
        <taxon>Glomerales</taxon>
        <taxon>Glomeraceae</taxon>
        <taxon>Funneliformis</taxon>
    </lineage>
</organism>
<reference evidence="1" key="1">
    <citation type="submission" date="2021-06" db="EMBL/GenBank/DDBJ databases">
        <authorList>
            <person name="Kallberg Y."/>
            <person name="Tangrot J."/>
            <person name="Rosling A."/>
        </authorList>
    </citation>
    <scope>NUCLEOTIDE SEQUENCE</scope>
    <source>
        <strain evidence="1">87-6 pot B 2015</strain>
    </source>
</reference>
<comment type="caution">
    <text evidence="1">The sequence shown here is derived from an EMBL/GenBank/DDBJ whole genome shotgun (WGS) entry which is preliminary data.</text>
</comment>
<evidence type="ECO:0000313" key="1">
    <source>
        <dbReference type="EMBL" id="CAG8742287.1"/>
    </source>
</evidence>
<accession>A0A9N9ILG9</accession>
<evidence type="ECO:0000313" key="2">
    <source>
        <dbReference type="Proteomes" id="UP000789375"/>
    </source>
</evidence>
<dbReference type="Proteomes" id="UP000789375">
    <property type="component" value="Unassembled WGS sequence"/>
</dbReference>
<gene>
    <name evidence="1" type="ORF">FMOSSE_LOCUS16220</name>
</gene>
<protein>
    <submittedName>
        <fullName evidence="1">2104_t:CDS:1</fullName>
    </submittedName>
</protein>
<feature type="non-terminal residue" evidence="1">
    <location>
        <position position="57"/>
    </location>
</feature>